<dbReference type="InParanoid" id="A0A1S0UCW3"/>
<evidence type="ECO:0000259" key="2">
    <source>
        <dbReference type="PROSITE" id="PS50157"/>
    </source>
</evidence>
<proteinExistence type="predicted"/>
<organism evidence="3">
    <name type="scientific">Loa loa</name>
    <name type="common">Eye worm</name>
    <name type="synonym">Filaria loa</name>
    <dbReference type="NCBI Taxonomy" id="7209"/>
    <lineage>
        <taxon>Eukaryota</taxon>
        <taxon>Metazoa</taxon>
        <taxon>Ecdysozoa</taxon>
        <taxon>Nematoda</taxon>
        <taxon>Chromadorea</taxon>
        <taxon>Rhabditida</taxon>
        <taxon>Spirurina</taxon>
        <taxon>Spiruromorpha</taxon>
        <taxon>Filarioidea</taxon>
        <taxon>Onchocercidae</taxon>
        <taxon>Loa</taxon>
    </lineage>
</organism>
<keyword evidence="1" id="KW-0479">Metal-binding</keyword>
<dbReference type="SUPFAM" id="SSF57667">
    <property type="entry name" value="beta-beta-alpha zinc fingers"/>
    <property type="match status" value="1"/>
</dbReference>
<dbReference type="AlphaFoldDB" id="A0A1S0UCW3"/>
<keyword evidence="1" id="KW-0862">Zinc</keyword>
<dbReference type="PROSITE" id="PS00028">
    <property type="entry name" value="ZINC_FINGER_C2H2_1"/>
    <property type="match status" value="1"/>
</dbReference>
<dbReference type="EMBL" id="JH714288">
    <property type="protein sequence ID" value="EJD73429.1"/>
    <property type="molecule type" value="Genomic_DNA"/>
</dbReference>
<protein>
    <submittedName>
        <fullName evidence="3">Zinc finger protein</fullName>
    </submittedName>
</protein>
<name>A0A1S0UCW3_LOALO</name>
<evidence type="ECO:0000313" key="3">
    <source>
        <dbReference type="EMBL" id="EJD73429.1"/>
    </source>
</evidence>
<dbReference type="InterPro" id="IPR013087">
    <property type="entry name" value="Znf_C2H2_type"/>
</dbReference>
<dbReference type="GO" id="GO:0008270">
    <property type="term" value="F:zinc ion binding"/>
    <property type="evidence" value="ECO:0007669"/>
    <property type="project" value="UniProtKB-KW"/>
</dbReference>
<dbReference type="GeneID" id="31252244"/>
<accession>A0A1S0UCW3</accession>
<keyword evidence="1" id="KW-0863">Zinc-finger</keyword>
<dbReference type="InterPro" id="IPR036236">
    <property type="entry name" value="Znf_C2H2_sf"/>
</dbReference>
<dbReference type="PROSITE" id="PS50157">
    <property type="entry name" value="ZINC_FINGER_C2H2_2"/>
    <property type="match status" value="1"/>
</dbReference>
<dbReference type="Gene3D" id="3.30.160.60">
    <property type="entry name" value="Classic Zinc Finger"/>
    <property type="match status" value="1"/>
</dbReference>
<reference evidence="3" key="1">
    <citation type="submission" date="2012-04" db="EMBL/GenBank/DDBJ databases">
        <title>The Genome Sequence of Loa loa.</title>
        <authorList>
            <consortium name="The Broad Institute Genome Sequencing Platform"/>
            <consortium name="Broad Institute Genome Sequencing Center for Infectious Disease"/>
            <person name="Nutman T.B."/>
            <person name="Fink D.L."/>
            <person name="Russ C."/>
            <person name="Young S."/>
            <person name="Zeng Q."/>
            <person name="Gargeya S."/>
            <person name="Alvarado L."/>
            <person name="Berlin A."/>
            <person name="Chapman S.B."/>
            <person name="Chen Z."/>
            <person name="Freedman E."/>
            <person name="Gellesch M."/>
            <person name="Goldberg J."/>
            <person name="Griggs A."/>
            <person name="Gujja S."/>
            <person name="Heilman E.R."/>
            <person name="Heiman D."/>
            <person name="Howarth C."/>
            <person name="Mehta T."/>
            <person name="Neiman D."/>
            <person name="Pearson M."/>
            <person name="Roberts A."/>
            <person name="Saif S."/>
            <person name="Shea T."/>
            <person name="Shenoy N."/>
            <person name="Sisk P."/>
            <person name="Stolte C."/>
            <person name="Sykes S."/>
            <person name="White J."/>
            <person name="Yandava C."/>
            <person name="Haas B."/>
            <person name="Henn M.R."/>
            <person name="Nusbaum C."/>
            <person name="Birren B."/>
        </authorList>
    </citation>
    <scope>NUCLEOTIDE SEQUENCE [LARGE SCALE GENOMIC DNA]</scope>
</reference>
<sequence>MQTFKEYSKHLETHKEQGLYKCTWSTCGKKFLTSKGLREHYEKHQTKSQCEICGIFSSKRALLKHKRTYHAIRGHTLVDTRNHHIADQSLLGKQDHSGNEYFSKHFNITTVILQMLKSMSVHIPIVMRSSRAKANI</sequence>
<gene>
    <name evidence="3" type="ORF">LOAG_19149</name>
</gene>
<feature type="domain" description="C2H2-type" evidence="2">
    <location>
        <begin position="20"/>
        <end position="49"/>
    </location>
</feature>
<dbReference type="CTD" id="31252244"/>
<dbReference type="OrthoDB" id="10039931at2759"/>
<evidence type="ECO:0000256" key="1">
    <source>
        <dbReference type="PROSITE-ProRule" id="PRU00042"/>
    </source>
</evidence>
<dbReference type="SMART" id="SM00355">
    <property type="entry name" value="ZnF_C2H2"/>
    <property type="match status" value="2"/>
</dbReference>
<dbReference type="RefSeq" id="XP_020304391.1">
    <property type="nucleotide sequence ID" value="XM_020451803.1"/>
</dbReference>
<dbReference type="KEGG" id="loa:LOAG_19149"/>